<feature type="compositionally biased region" description="Polar residues" evidence="2">
    <location>
        <begin position="87"/>
        <end position="97"/>
    </location>
</feature>
<feature type="compositionally biased region" description="Pro residues" evidence="2">
    <location>
        <begin position="73"/>
        <end position="83"/>
    </location>
</feature>
<keyword evidence="1" id="KW-0175">Coiled coil</keyword>
<feature type="transmembrane region" description="Helical" evidence="3">
    <location>
        <begin position="188"/>
        <end position="207"/>
    </location>
</feature>
<accession>U4LUR5</accession>
<proteinExistence type="predicted"/>
<dbReference type="Proteomes" id="UP000018144">
    <property type="component" value="Unassembled WGS sequence"/>
</dbReference>
<dbReference type="STRING" id="1076935.U4LUR5"/>
<evidence type="ECO:0000256" key="1">
    <source>
        <dbReference type="SAM" id="Coils"/>
    </source>
</evidence>
<dbReference type="OrthoDB" id="4179406at2759"/>
<organism evidence="4 5">
    <name type="scientific">Pyronema omphalodes (strain CBS 100304)</name>
    <name type="common">Pyronema confluens</name>
    <dbReference type="NCBI Taxonomy" id="1076935"/>
    <lineage>
        <taxon>Eukaryota</taxon>
        <taxon>Fungi</taxon>
        <taxon>Dikarya</taxon>
        <taxon>Ascomycota</taxon>
        <taxon>Pezizomycotina</taxon>
        <taxon>Pezizomycetes</taxon>
        <taxon>Pezizales</taxon>
        <taxon>Pyronemataceae</taxon>
        <taxon>Pyronema</taxon>
    </lineage>
</organism>
<dbReference type="EMBL" id="HF935702">
    <property type="protein sequence ID" value="CCX31881.1"/>
    <property type="molecule type" value="Genomic_DNA"/>
</dbReference>
<feature type="compositionally biased region" description="Low complexity" evidence="2">
    <location>
        <begin position="101"/>
        <end position="116"/>
    </location>
</feature>
<dbReference type="eggNOG" id="ENOG502RZF1">
    <property type="taxonomic scope" value="Eukaryota"/>
</dbReference>
<dbReference type="OMA" id="VMLDRME"/>
<sequence>MEEYIVYDYNTSGSVGGYDTPTTPDEDDEYGSSADENEPPRDYTGTPPRPRHRSASVSSRRTGYGTPIRYGYPTPPRNIPATPPRNGHSTPLKSVHNSPLRVPGTTTPMRRPMMSPVRRRAPKAHMTGTHGGASVTHKSVPGKPRKSGTGTRSRKNSVHSNIAGDVVKESTGFVKDVMGTVYWLIRKPLMWILSLVLIYILLGTAYMKAKHSMVTALKPLCNLPGMSYVGPGFCEWTSTAWPSDGGPRASREFPKLIDLQTHFEGVLENSAGSSVMALVLKESEIAVRDLTNLVKHSKLVSKDDLTARLEEFVQASKSTSRQLSRFSSRAAGVVDNLLSLDEYAIKTLESAQERIAAPYSFSDIVLYPFRSDIATAEREVLATFIRATSVMDTSIRKLILEAEIALKELDDLEEKLNVIEDIAQRENVDLEEGKRDVLAQFWTKLGGNRDKLAHFDGHQLLLSDISEKRKNALKLVGGSLIHLQTMQSNLEVLRDRVAEPGLLEEAGDEVERIPLEVHIRSIRKGVDRLNEGLQKAKGRENEYMKSMLSAHDAQIRIVESAADGRPTTRVISN</sequence>
<evidence type="ECO:0000313" key="4">
    <source>
        <dbReference type="EMBL" id="CCX31881.1"/>
    </source>
</evidence>
<evidence type="ECO:0000256" key="2">
    <source>
        <dbReference type="SAM" id="MobiDB-lite"/>
    </source>
</evidence>
<feature type="region of interest" description="Disordered" evidence="2">
    <location>
        <begin position="1"/>
        <end position="162"/>
    </location>
</feature>
<evidence type="ECO:0000256" key="3">
    <source>
        <dbReference type="SAM" id="Phobius"/>
    </source>
</evidence>
<feature type="coiled-coil region" evidence="1">
    <location>
        <begin position="395"/>
        <end position="429"/>
    </location>
</feature>
<keyword evidence="3" id="KW-0812">Transmembrane</keyword>
<evidence type="ECO:0000313" key="5">
    <source>
        <dbReference type="Proteomes" id="UP000018144"/>
    </source>
</evidence>
<gene>
    <name evidence="4" type="ORF">PCON_11958</name>
</gene>
<keyword evidence="3" id="KW-0472">Membrane</keyword>
<keyword evidence="3" id="KW-1133">Transmembrane helix</keyword>
<keyword evidence="5" id="KW-1185">Reference proteome</keyword>
<dbReference type="AlphaFoldDB" id="U4LUR5"/>
<reference evidence="4 5" key="1">
    <citation type="journal article" date="2013" name="PLoS Genet.">
        <title>The genome and development-dependent transcriptomes of Pyronema confluens: a window into fungal evolution.</title>
        <authorList>
            <person name="Traeger S."/>
            <person name="Altegoer F."/>
            <person name="Freitag M."/>
            <person name="Gabaldon T."/>
            <person name="Kempken F."/>
            <person name="Kumar A."/>
            <person name="Marcet-Houben M."/>
            <person name="Poggeler S."/>
            <person name="Stajich J.E."/>
            <person name="Nowrousian M."/>
        </authorList>
    </citation>
    <scope>NUCLEOTIDE SEQUENCE [LARGE SCALE GENOMIC DNA]</scope>
    <source>
        <strain evidence="5">CBS 100304</strain>
        <tissue evidence="4">Vegetative mycelium</tissue>
    </source>
</reference>
<name>U4LUR5_PYROM</name>
<protein>
    <submittedName>
        <fullName evidence="4">Uncharacterized protein</fullName>
    </submittedName>
</protein>